<dbReference type="InterPro" id="IPR055170">
    <property type="entry name" value="GFO_IDH_MocA-like_dom"/>
</dbReference>
<name>A0A3N1D5V6_9ACTN</name>
<dbReference type="GO" id="GO:0016491">
    <property type="term" value="F:oxidoreductase activity"/>
    <property type="evidence" value="ECO:0007669"/>
    <property type="project" value="UniProtKB-KW"/>
</dbReference>
<dbReference type="Pfam" id="PF22725">
    <property type="entry name" value="GFO_IDH_MocA_C3"/>
    <property type="match status" value="1"/>
</dbReference>
<dbReference type="RefSeq" id="WP_123668095.1">
    <property type="nucleotide sequence ID" value="NZ_RJKE01000001.1"/>
</dbReference>
<reference evidence="4 5" key="1">
    <citation type="submission" date="2018-11" db="EMBL/GenBank/DDBJ databases">
        <title>Sequencing the genomes of 1000 actinobacteria strains.</title>
        <authorList>
            <person name="Klenk H.-P."/>
        </authorList>
    </citation>
    <scope>NUCLEOTIDE SEQUENCE [LARGE SCALE GENOMIC DNA]</scope>
    <source>
        <strain evidence="4 5">DSM 44254</strain>
    </source>
</reference>
<dbReference type="InterPro" id="IPR036291">
    <property type="entry name" value="NAD(P)-bd_dom_sf"/>
</dbReference>
<dbReference type="SUPFAM" id="SSF51735">
    <property type="entry name" value="NAD(P)-binding Rossmann-fold domains"/>
    <property type="match status" value="1"/>
</dbReference>
<evidence type="ECO:0000259" key="3">
    <source>
        <dbReference type="Pfam" id="PF22725"/>
    </source>
</evidence>
<protein>
    <submittedName>
        <fullName evidence="4">Putative dehydrogenase</fullName>
    </submittedName>
</protein>
<accession>A0A3N1D5V6</accession>
<feature type="domain" description="GFO/IDH/MocA-like oxidoreductase" evidence="3">
    <location>
        <begin position="160"/>
        <end position="239"/>
    </location>
</feature>
<dbReference type="EMBL" id="RJKE01000001">
    <property type="protein sequence ID" value="ROO88914.1"/>
    <property type="molecule type" value="Genomic_DNA"/>
</dbReference>
<evidence type="ECO:0000313" key="5">
    <source>
        <dbReference type="Proteomes" id="UP000272400"/>
    </source>
</evidence>
<dbReference type="AlphaFoldDB" id="A0A3N1D5V6"/>
<gene>
    <name evidence="4" type="ORF">EDD29_6599</name>
</gene>
<evidence type="ECO:0000313" key="4">
    <source>
        <dbReference type="EMBL" id="ROO88914.1"/>
    </source>
</evidence>
<sequence length="290" mass="30395">MSETVAVGLVGAGPWANMVHAPAIAAGPGTRLAGVWARRPEAAAELAGAHGTSAFDGLDELLDSCDAVAFAVPPNVQAELALKAVAAGKPVLLEKPLAMDLEGARRLADAVAEAGVVSQMVFSLRYTEAARAFLRTTAELEVLGGYGRFVSAGLSGGPFATPWRLERGALLDLGPHVLDMMDASLGRITSVRAHGNPLRWLGLLLEHETGAVSEVSLSMAGTDPQQSAHVEVFGRKGEARIDWQVGDDDFARMIAEFAEAVRTGTDHPLNAAHGLHIQTLLAEAESQLDL</sequence>
<organism evidence="4 5">
    <name type="scientific">Actinocorallia herbida</name>
    <dbReference type="NCBI Taxonomy" id="58109"/>
    <lineage>
        <taxon>Bacteria</taxon>
        <taxon>Bacillati</taxon>
        <taxon>Actinomycetota</taxon>
        <taxon>Actinomycetes</taxon>
        <taxon>Streptosporangiales</taxon>
        <taxon>Thermomonosporaceae</taxon>
        <taxon>Actinocorallia</taxon>
    </lineage>
</organism>
<dbReference type="SUPFAM" id="SSF55347">
    <property type="entry name" value="Glyceraldehyde-3-phosphate dehydrogenase-like, C-terminal domain"/>
    <property type="match status" value="1"/>
</dbReference>
<comment type="caution">
    <text evidence="4">The sequence shown here is derived from an EMBL/GenBank/DDBJ whole genome shotgun (WGS) entry which is preliminary data.</text>
</comment>
<keyword evidence="1" id="KW-0560">Oxidoreductase</keyword>
<dbReference type="InterPro" id="IPR050463">
    <property type="entry name" value="Gfo/Idh/MocA_oxidrdct_glycsds"/>
</dbReference>
<dbReference type="PANTHER" id="PTHR43818:SF11">
    <property type="entry name" value="BCDNA.GH03377"/>
    <property type="match status" value="1"/>
</dbReference>
<dbReference type="Pfam" id="PF01408">
    <property type="entry name" value="GFO_IDH_MocA"/>
    <property type="match status" value="1"/>
</dbReference>
<keyword evidence="5" id="KW-1185">Reference proteome</keyword>
<dbReference type="GO" id="GO:0000166">
    <property type="term" value="F:nucleotide binding"/>
    <property type="evidence" value="ECO:0007669"/>
    <property type="project" value="InterPro"/>
</dbReference>
<dbReference type="Proteomes" id="UP000272400">
    <property type="component" value="Unassembled WGS sequence"/>
</dbReference>
<evidence type="ECO:0000259" key="2">
    <source>
        <dbReference type="Pfam" id="PF01408"/>
    </source>
</evidence>
<proteinExistence type="predicted"/>
<dbReference type="PANTHER" id="PTHR43818">
    <property type="entry name" value="BCDNA.GH03377"/>
    <property type="match status" value="1"/>
</dbReference>
<dbReference type="OrthoDB" id="3815872at2"/>
<dbReference type="InterPro" id="IPR000683">
    <property type="entry name" value="Gfo/Idh/MocA-like_OxRdtase_N"/>
</dbReference>
<dbReference type="Gene3D" id="3.40.50.720">
    <property type="entry name" value="NAD(P)-binding Rossmann-like Domain"/>
    <property type="match status" value="1"/>
</dbReference>
<evidence type="ECO:0000256" key="1">
    <source>
        <dbReference type="ARBA" id="ARBA00023002"/>
    </source>
</evidence>
<feature type="domain" description="Gfo/Idh/MocA-like oxidoreductase N-terminal" evidence="2">
    <location>
        <begin position="6"/>
        <end position="119"/>
    </location>
</feature>
<dbReference type="Gene3D" id="3.30.360.10">
    <property type="entry name" value="Dihydrodipicolinate Reductase, domain 2"/>
    <property type="match status" value="1"/>
</dbReference>